<dbReference type="Proteomes" id="UP000199503">
    <property type="component" value="Unassembled WGS sequence"/>
</dbReference>
<dbReference type="Gene3D" id="1.10.1200.10">
    <property type="entry name" value="ACP-like"/>
    <property type="match status" value="1"/>
</dbReference>
<accession>A0A1H9RDD5</accession>
<evidence type="ECO:0000259" key="1">
    <source>
        <dbReference type="PROSITE" id="PS50075"/>
    </source>
</evidence>
<evidence type="ECO:0000313" key="2">
    <source>
        <dbReference type="EMBL" id="SER70921.1"/>
    </source>
</evidence>
<dbReference type="AlphaFoldDB" id="A0A1H9RDD5"/>
<feature type="domain" description="Carrier" evidence="1">
    <location>
        <begin position="4"/>
        <end position="80"/>
    </location>
</feature>
<keyword evidence="3" id="KW-1185">Reference proteome</keyword>
<dbReference type="Pfam" id="PF00550">
    <property type="entry name" value="PP-binding"/>
    <property type="match status" value="1"/>
</dbReference>
<proteinExistence type="predicted"/>
<evidence type="ECO:0000313" key="3">
    <source>
        <dbReference type="Proteomes" id="UP000199503"/>
    </source>
</evidence>
<reference evidence="3" key="1">
    <citation type="submission" date="2016-10" db="EMBL/GenBank/DDBJ databases">
        <authorList>
            <person name="Varghese N."/>
            <person name="Submissions S."/>
        </authorList>
    </citation>
    <scope>NUCLEOTIDE SEQUENCE [LARGE SCALE GENOMIC DNA]</scope>
    <source>
        <strain evidence="3">DSM 44437</strain>
    </source>
</reference>
<organism evidence="2 3">
    <name type="scientific">Lentzea albida</name>
    <dbReference type="NCBI Taxonomy" id="65499"/>
    <lineage>
        <taxon>Bacteria</taxon>
        <taxon>Bacillati</taxon>
        <taxon>Actinomycetota</taxon>
        <taxon>Actinomycetes</taxon>
        <taxon>Pseudonocardiales</taxon>
        <taxon>Pseudonocardiaceae</taxon>
        <taxon>Lentzea</taxon>
    </lineage>
</organism>
<name>A0A1H9RDD5_9PSEU</name>
<gene>
    <name evidence="2" type="ORF">SAMN04488000_11162</name>
</gene>
<dbReference type="STRING" id="65499.SAMN04488000_11162"/>
<dbReference type="EMBL" id="FOFV01000011">
    <property type="protein sequence ID" value="SER70921.1"/>
    <property type="molecule type" value="Genomic_DNA"/>
</dbReference>
<protein>
    <submittedName>
        <fullName evidence="2">Phosphopantetheine attachment site</fullName>
    </submittedName>
</protein>
<dbReference type="InterPro" id="IPR036736">
    <property type="entry name" value="ACP-like_sf"/>
</dbReference>
<dbReference type="PROSITE" id="PS50075">
    <property type="entry name" value="CARRIER"/>
    <property type="match status" value="1"/>
</dbReference>
<dbReference type="RefSeq" id="WP_089920440.1">
    <property type="nucleotide sequence ID" value="NZ_FOFV01000011.1"/>
</dbReference>
<sequence length="83" mass="9218">MTPDEAREMIRAALVTVAPDVVLDEVDPDADLREELDLDSIDFQAYTAELARRSGLAVTEDDQRRLTTLAAGVDFLTRARTHC</sequence>
<dbReference type="SUPFAM" id="SSF47336">
    <property type="entry name" value="ACP-like"/>
    <property type="match status" value="1"/>
</dbReference>
<dbReference type="OrthoDB" id="9810922at2"/>
<dbReference type="InterPro" id="IPR009081">
    <property type="entry name" value="PP-bd_ACP"/>
</dbReference>